<organism evidence="1 2">
    <name type="scientific">Vibrio coralliirubri</name>
    <dbReference type="NCBI Taxonomy" id="1516159"/>
    <lineage>
        <taxon>Bacteria</taxon>
        <taxon>Pseudomonadati</taxon>
        <taxon>Pseudomonadota</taxon>
        <taxon>Gammaproteobacteria</taxon>
        <taxon>Vibrionales</taxon>
        <taxon>Vibrionaceae</taxon>
        <taxon>Vibrio</taxon>
    </lineage>
</organism>
<dbReference type="InterPro" id="IPR035093">
    <property type="entry name" value="RelE/ParE_toxin_dom_sf"/>
</dbReference>
<reference evidence="1 2" key="1">
    <citation type="submission" date="2014-06" db="EMBL/GenBank/DDBJ databases">
        <authorList>
            <person name="Le Roux F."/>
        </authorList>
    </citation>
    <scope>NUCLEOTIDE SEQUENCE [LARGE SCALE GENOMIC DNA]</scope>
    <source>
        <strain evidence="1 2">J2-31</strain>
    </source>
</reference>
<gene>
    <name evidence="1" type="ORF">VCR31J2_1300126</name>
</gene>
<name>A0AA86XAX2_9VIBR</name>
<dbReference type="RefSeq" id="WP_048618059.1">
    <property type="nucleotide sequence ID" value="NZ_CCKH01000096.1"/>
</dbReference>
<dbReference type="SUPFAM" id="SSF143011">
    <property type="entry name" value="RelE-like"/>
    <property type="match status" value="1"/>
</dbReference>
<dbReference type="Gene3D" id="3.30.2310.20">
    <property type="entry name" value="RelE-like"/>
    <property type="match status" value="1"/>
</dbReference>
<dbReference type="AlphaFoldDB" id="A0AA86XAX2"/>
<comment type="caution">
    <text evidence="1">The sequence shown here is derived from an EMBL/GenBank/DDBJ whole genome shotgun (WGS) entry which is preliminary data.</text>
</comment>
<sequence length="100" mass="11604">MNLAKVTKIEQTTTFAKTVKKLHKNQKQDLDKAVKEIIENPFIGVMKKGDLSFLRVHKFKMNKQLTLLGYNYDEDGTLVLTLIVLGSHENFYRDASRTFR</sequence>
<dbReference type="Proteomes" id="UP000041625">
    <property type="component" value="Unassembled WGS sequence"/>
</dbReference>
<dbReference type="InterPro" id="IPR031552">
    <property type="entry name" value="ParE-like_toxin"/>
</dbReference>
<keyword evidence="2" id="KW-1185">Reference proteome</keyword>
<evidence type="ECO:0000313" key="1">
    <source>
        <dbReference type="EMBL" id="CDT74173.1"/>
    </source>
</evidence>
<dbReference type="EMBL" id="CCKJ01000036">
    <property type="protein sequence ID" value="CDT74173.1"/>
    <property type="molecule type" value="Genomic_DNA"/>
</dbReference>
<dbReference type="Pfam" id="PF15781">
    <property type="entry name" value="ParE-like_toxin"/>
    <property type="match status" value="1"/>
</dbReference>
<accession>A0AA86XAX2</accession>
<protein>
    <recommendedName>
        <fullName evidence="3">Addiction module toxin RelE</fullName>
    </recommendedName>
</protein>
<evidence type="ECO:0008006" key="3">
    <source>
        <dbReference type="Google" id="ProtNLM"/>
    </source>
</evidence>
<evidence type="ECO:0000313" key="2">
    <source>
        <dbReference type="Proteomes" id="UP000041625"/>
    </source>
</evidence>
<proteinExistence type="predicted"/>